<proteinExistence type="inferred from homology"/>
<dbReference type="CDD" id="cd05233">
    <property type="entry name" value="SDR_c"/>
    <property type="match status" value="1"/>
</dbReference>
<dbReference type="PRINTS" id="PR00080">
    <property type="entry name" value="SDRFAMILY"/>
</dbReference>
<comment type="similarity">
    <text evidence="1 3">Belongs to the short-chain dehydrogenases/reductases (SDR) family.</text>
</comment>
<evidence type="ECO:0000256" key="3">
    <source>
        <dbReference type="RuleBase" id="RU000363"/>
    </source>
</evidence>
<organism evidence="4 5">
    <name type="scientific">Bacillus salipaludis</name>
    <dbReference type="NCBI Taxonomy" id="2547811"/>
    <lineage>
        <taxon>Bacteria</taxon>
        <taxon>Bacillati</taxon>
        <taxon>Bacillota</taxon>
        <taxon>Bacilli</taxon>
        <taxon>Bacillales</taxon>
        <taxon>Bacillaceae</taxon>
        <taxon>Bacillus</taxon>
    </lineage>
</organism>
<dbReference type="EMBL" id="JBJHQH010000031">
    <property type="protein sequence ID" value="MFK9095017.1"/>
    <property type="molecule type" value="Genomic_DNA"/>
</dbReference>
<name>A0ABW8RR51_9BACI</name>
<dbReference type="EC" id="1.1.1.-" evidence="4"/>
<evidence type="ECO:0000256" key="1">
    <source>
        <dbReference type="ARBA" id="ARBA00006484"/>
    </source>
</evidence>
<comment type="caution">
    <text evidence="4">The sequence shown here is derived from an EMBL/GenBank/DDBJ whole genome shotgun (WGS) entry which is preliminary data.</text>
</comment>
<dbReference type="PANTHER" id="PTHR42760">
    <property type="entry name" value="SHORT-CHAIN DEHYDROGENASES/REDUCTASES FAMILY MEMBER"/>
    <property type="match status" value="1"/>
</dbReference>
<dbReference type="PANTHER" id="PTHR42760:SF37">
    <property type="entry name" value="CLAVALDEHYDE DEHYDROGENASE"/>
    <property type="match status" value="1"/>
</dbReference>
<accession>A0ABW8RR51</accession>
<dbReference type="RefSeq" id="WP_406583427.1">
    <property type="nucleotide sequence ID" value="NZ_JBJHQH010000031.1"/>
</dbReference>
<evidence type="ECO:0000313" key="4">
    <source>
        <dbReference type="EMBL" id="MFK9095017.1"/>
    </source>
</evidence>
<dbReference type="GO" id="GO:0016491">
    <property type="term" value="F:oxidoreductase activity"/>
    <property type="evidence" value="ECO:0007669"/>
    <property type="project" value="UniProtKB-KW"/>
</dbReference>
<dbReference type="InterPro" id="IPR002347">
    <property type="entry name" value="SDR_fam"/>
</dbReference>
<keyword evidence="2 4" id="KW-0560">Oxidoreductase</keyword>
<protein>
    <submittedName>
        <fullName evidence="4">SDR family NAD(P)-dependent oxidoreductase</fullName>
        <ecNumber evidence="4">1.1.1.-</ecNumber>
    </submittedName>
</protein>
<gene>
    <name evidence="4" type="ORF">ACJEBI_26560</name>
</gene>
<sequence length="245" mass="26794">MIFLELTEKVAFVSGGGRGIGRETCFLLAKHGAKVAVFSNNQSESDETANYINRELGGEAISLIGDVRKEDDINRAVQETQEKLGSIDILINNAGVMLLKPFHETSVEEWDFVQDVNIRGVYLCARAVVPQMREKRDGVIINLSSIWGTKGGPDRSAYIASKYAVIGFSKALGEELKPYKIRVNAVCPGPVDTKMMEDLAPDVNKENWLQPIDLANVIVDLCLPKMKAVTAAAIEAFGNGRPVNL</sequence>
<dbReference type="SUPFAM" id="SSF51735">
    <property type="entry name" value="NAD(P)-binding Rossmann-fold domains"/>
    <property type="match status" value="1"/>
</dbReference>
<dbReference type="Pfam" id="PF00106">
    <property type="entry name" value="adh_short"/>
    <property type="match status" value="1"/>
</dbReference>
<keyword evidence="5" id="KW-1185">Reference proteome</keyword>
<dbReference type="Proteomes" id="UP001623041">
    <property type="component" value="Unassembled WGS sequence"/>
</dbReference>
<dbReference type="Gene3D" id="3.40.50.720">
    <property type="entry name" value="NAD(P)-binding Rossmann-like Domain"/>
    <property type="match status" value="1"/>
</dbReference>
<dbReference type="InterPro" id="IPR036291">
    <property type="entry name" value="NAD(P)-bd_dom_sf"/>
</dbReference>
<reference evidence="4 5" key="1">
    <citation type="submission" date="2024-11" db="EMBL/GenBank/DDBJ databases">
        <authorList>
            <person name="Lucas J.A."/>
        </authorList>
    </citation>
    <scope>NUCLEOTIDE SEQUENCE [LARGE SCALE GENOMIC DNA]</scope>
    <source>
        <strain evidence="4 5">Z 5.4</strain>
    </source>
</reference>
<evidence type="ECO:0000313" key="5">
    <source>
        <dbReference type="Proteomes" id="UP001623041"/>
    </source>
</evidence>
<dbReference type="PRINTS" id="PR00081">
    <property type="entry name" value="GDHRDH"/>
</dbReference>
<evidence type="ECO:0000256" key="2">
    <source>
        <dbReference type="ARBA" id="ARBA00023002"/>
    </source>
</evidence>